<dbReference type="SUPFAM" id="SSF53448">
    <property type="entry name" value="Nucleotide-diphospho-sugar transferases"/>
    <property type="match status" value="1"/>
</dbReference>
<dbReference type="CDD" id="cd02511">
    <property type="entry name" value="Beta4Glucosyltransferase"/>
    <property type="match status" value="1"/>
</dbReference>
<dbReference type="InterPro" id="IPR001173">
    <property type="entry name" value="Glyco_trans_2-like"/>
</dbReference>
<feature type="domain" description="Glycosyltransferase 2-like" evidence="2">
    <location>
        <begin position="3"/>
        <end position="119"/>
    </location>
</feature>
<accession>A0A5P1R7Z3</accession>
<dbReference type="PANTHER" id="PTHR43630">
    <property type="entry name" value="POLY-BETA-1,6-N-ACETYL-D-GLUCOSAMINE SYNTHASE"/>
    <property type="match status" value="1"/>
</dbReference>
<sequence>MISVFLVVQNEERNIVRVLESVKQYDDIVIVDSGSKDRTLELARQYTDRIYHQDWLGMAKQKAFAQSLCRHEWVLNLDADEEVTPELQKEIDQVVSEDQVAGASIPFQEFFLGEKIHPKTKKNRHIRLFKSSLGQYGEERDHETLHLQGEVAILSGVVNHYGEFSVAVKVNKINQYSSSRALDKFDKGKKSSLLKLIGVFPVMFLKSYFFRRNCLNGRRGFIASVINAFYAFLKEAKLFEQEIKREMND</sequence>
<proteinExistence type="inferred from homology"/>
<dbReference type="Proteomes" id="UP000324760">
    <property type="component" value="Chromosome"/>
</dbReference>
<dbReference type="AlphaFoldDB" id="A0A5P1R7Z3"/>
<evidence type="ECO:0000256" key="1">
    <source>
        <dbReference type="ARBA" id="ARBA00038494"/>
    </source>
</evidence>
<dbReference type="PANTHER" id="PTHR43630:SF2">
    <property type="entry name" value="GLYCOSYLTRANSFERASE"/>
    <property type="match status" value="1"/>
</dbReference>
<keyword evidence="3" id="KW-0808">Transferase</keyword>
<evidence type="ECO:0000259" key="2">
    <source>
        <dbReference type="Pfam" id="PF00535"/>
    </source>
</evidence>
<dbReference type="Pfam" id="PF00535">
    <property type="entry name" value="Glycos_transf_2"/>
    <property type="match status" value="1"/>
</dbReference>
<dbReference type="EMBL" id="CP043869">
    <property type="protein sequence ID" value="QEQ95451.1"/>
    <property type="molecule type" value="Genomic_DNA"/>
</dbReference>
<dbReference type="InterPro" id="IPR029044">
    <property type="entry name" value="Nucleotide-diphossugar_trans"/>
</dbReference>
<keyword evidence="4" id="KW-1185">Reference proteome</keyword>
<organism evidence="3 4">
    <name type="scientific">Neptunomonas concharum</name>
    <dbReference type="NCBI Taxonomy" id="1031538"/>
    <lineage>
        <taxon>Bacteria</taxon>
        <taxon>Pseudomonadati</taxon>
        <taxon>Pseudomonadota</taxon>
        <taxon>Gammaproteobacteria</taxon>
        <taxon>Oceanospirillales</taxon>
        <taxon>Oceanospirillaceae</taxon>
        <taxon>Neptunomonas</taxon>
    </lineage>
</organism>
<evidence type="ECO:0000313" key="4">
    <source>
        <dbReference type="Proteomes" id="UP000324760"/>
    </source>
</evidence>
<protein>
    <submittedName>
        <fullName evidence="3">Glycosyltransferase family 2 protein</fullName>
    </submittedName>
</protein>
<comment type="similarity">
    <text evidence="1">Belongs to the glycosyltransferase 2 family. WaaE/KdtX subfamily.</text>
</comment>
<reference evidence="3 4" key="1">
    <citation type="journal article" date="2019" name="Biochem. Eng. J.">
        <title>Metabolic engineering of the marine bacteria Neptunomonas concharum for the production of acetoin and meso-2,3-butanediol from acetate.</title>
        <authorList>
            <person name="Li W."/>
            <person name="Pu N."/>
            <person name="Liu C.-X."/>
            <person name="Yuan Q.-P."/>
            <person name="Li Z.-J."/>
        </authorList>
    </citation>
    <scope>NUCLEOTIDE SEQUENCE [LARGE SCALE GENOMIC DNA]</scope>
    <source>
        <strain evidence="3 4">JCM17730</strain>
    </source>
</reference>
<name>A0A5P1R7Z3_9GAMM</name>
<dbReference type="RefSeq" id="WP_138986156.1">
    <property type="nucleotide sequence ID" value="NZ_CP043869.1"/>
</dbReference>
<evidence type="ECO:0000313" key="3">
    <source>
        <dbReference type="EMBL" id="QEQ95451.1"/>
    </source>
</evidence>
<dbReference type="GO" id="GO:0016740">
    <property type="term" value="F:transferase activity"/>
    <property type="evidence" value="ECO:0007669"/>
    <property type="project" value="UniProtKB-KW"/>
</dbReference>
<dbReference type="KEGG" id="ncu:F0U83_01330"/>
<dbReference type="Gene3D" id="3.90.550.10">
    <property type="entry name" value="Spore Coat Polysaccharide Biosynthesis Protein SpsA, Chain A"/>
    <property type="match status" value="1"/>
</dbReference>
<gene>
    <name evidence="3" type="ORF">F0U83_01330</name>
</gene>
<dbReference type="OrthoDB" id="9815923at2"/>